<dbReference type="Gene3D" id="3.30.70.270">
    <property type="match status" value="2"/>
</dbReference>
<dbReference type="InterPro" id="IPR021109">
    <property type="entry name" value="Peptidase_aspartic_dom_sf"/>
</dbReference>
<protein>
    <recommendedName>
        <fullName evidence="1">RNA-directed DNA polymerase</fullName>
        <ecNumber evidence="1">2.7.7.49</ecNumber>
    </recommendedName>
</protein>
<dbReference type="SUPFAM" id="SSF56672">
    <property type="entry name" value="DNA/RNA polymerases"/>
    <property type="match status" value="1"/>
</dbReference>
<evidence type="ECO:0000313" key="14">
    <source>
        <dbReference type="Proteomes" id="UP001307889"/>
    </source>
</evidence>
<evidence type="ECO:0000256" key="6">
    <source>
        <dbReference type="ARBA" id="ARBA00022750"/>
    </source>
</evidence>
<dbReference type="InterPro" id="IPR043502">
    <property type="entry name" value="DNA/RNA_pol_sf"/>
</dbReference>
<sequence length="1424" mass="161100">MDADQFAAFLGVINRQQEMFFANLMARLTPIEQTSGAGNKAGVSPFEQFDAKSEKFSSYLERFGNYLDLKEVTDPVKKAQVLCASIGSEHYNNLAAFLGPEKSVKSLEYELLIKSFTSMLTPRKSTIVSQHYFLNIHQKERQSVAEYVAALQRDIADCEFSVACSCKKTVSVTNIFLRAQFIRGLRDNWLREQLLQAELSKFEDFVAKAIALEASRIESQELSKSASSSKTFADVGETFNVSKVSQQPHRSRRVSSSYQHSSRYNSPQFRRRSPSPRYGIRSQSTNTSKPTLRELGVDNLCLRCAKPNHSIQDCRVPRDSIRCSSCSKKGHTSRVCISTLMRNFFNGRPSSANSVASEERRHENNAYGIDAYGINKIEPLFYHSSDPADVFGISLEVDKYLVTVRLNGCPQKFEIDSGARFTLLAEDVFEKLNLGVPLSPPCIAFRSYSNNIIQPVGKTSVNVKYKDRTFTGILYVVPRGHDALLGRQWIRGLNIDLNEVDKDRDRETPQPVIHSIAASDKILDAFAPIFEENIGCVPNFEIKLQLRTGAKPVFIKERDVPYALRERVENELNSLEAAGIITPVATSDWGSPLVVIPKADGGVRLCVDYKCGVNDRLVSSNYPIRRIDDVLNCLRNSRFFCKLDLYKAYLHFKVDDESSIIQTISTHRGTYRMNRLSFGIKTAPSEFNRILSQILRGLNKTECYFDDLIVHGATREECTQNLSACLQRLTDYNLHVNRSKCLFFAEKIEYLGHVIEYNRISKSSAKIMAVDKMPRPTSVDEVRRFLGLVTYYSRFIPAFSSLSYPLRRLLRKDHSFFWSSACESSFLKLKAELCSERVLVPYDPLLPLVLTADAGPCGIAAVLSHDADGVEKPIAYASRSLTDAEMNYSQLDKEALAIVFAVSHFYNYVFGRLFTLVTDNQPLSRIIHHQKALPQMTSARLLRYASFLSGFNYVVRFKKGDENQNVDCLSRAPVKEKFSSADQHFGEEVNQICSQVIFQISSEAITYHNIRAETARDSELATLIESLKNDAEDSQFTLNDGVLFRHDRVVIPASLQQQILDELHDTHLGIVKMKQLARRYVYWSRIDSDIEKLVKGCEQCAATKANPPKAPCHPWDVPDENWDRIHIDYAGPYQGYNFLVCMDAKSKWAEIKAMREAPSSMNTIALLNEIFSVHGFPREMVSDNASIFRSQEFAEYCKANGIFQKFIAAGQPSTNGLAERNVRTLKSRLLAASNDPATMEEKIRRILMRYRATPLGCGKSPAELYLNRKLRIRLDAIFPFKLKPTQPIPERIRSFHAGERVQARVFIDNRRLWRFGVVVRKYGQRHYLVQLDTGRTMKRHIDQLRATGVAKPRKQVTFGPSRSFNVPVLDAGRRSSLPTAESGPQPPGSAPSSQQQAGPGQEAAGPRARRLRMPPSYLRDYILH</sequence>
<dbReference type="EC" id="2.7.7.49" evidence="1"/>
<evidence type="ECO:0000256" key="4">
    <source>
        <dbReference type="ARBA" id="ARBA00022695"/>
    </source>
</evidence>
<dbReference type="PANTHER" id="PTHR37984:SF5">
    <property type="entry name" value="PROTEIN NYNRIN-LIKE"/>
    <property type="match status" value="1"/>
</dbReference>
<dbReference type="InterPro" id="IPR001584">
    <property type="entry name" value="Integrase_cat-core"/>
</dbReference>
<dbReference type="PROSITE" id="PS50878">
    <property type="entry name" value="RT_POL"/>
    <property type="match status" value="1"/>
</dbReference>
<dbReference type="CDD" id="cd09274">
    <property type="entry name" value="RNase_HI_RT_Ty3"/>
    <property type="match status" value="1"/>
</dbReference>
<keyword evidence="4" id="KW-0548">Nucleotidyltransferase</keyword>
<dbReference type="Gene3D" id="2.40.70.10">
    <property type="entry name" value="Acid Proteases"/>
    <property type="match status" value="1"/>
</dbReference>
<dbReference type="Gene3D" id="1.10.340.70">
    <property type="match status" value="1"/>
</dbReference>
<dbReference type="Gene3D" id="4.10.60.10">
    <property type="entry name" value="Zinc finger, CCHC-type"/>
    <property type="match status" value="1"/>
</dbReference>
<dbReference type="InterPro" id="IPR041588">
    <property type="entry name" value="Integrase_H2C2"/>
</dbReference>
<evidence type="ECO:0000256" key="7">
    <source>
        <dbReference type="ARBA" id="ARBA00022759"/>
    </source>
</evidence>
<dbReference type="InterPro" id="IPR036875">
    <property type="entry name" value="Znf_CCHC_sf"/>
</dbReference>
<evidence type="ECO:0000256" key="8">
    <source>
        <dbReference type="ARBA" id="ARBA00023125"/>
    </source>
</evidence>
<evidence type="ECO:0000259" key="11">
    <source>
        <dbReference type="PROSITE" id="PS50878"/>
    </source>
</evidence>
<accession>A0ABN7AFH6</accession>
<dbReference type="SMART" id="SM00343">
    <property type="entry name" value="ZnF_C2HC"/>
    <property type="match status" value="2"/>
</dbReference>
<reference evidence="13 14" key="1">
    <citation type="submission" date="2023-09" db="EMBL/GenBank/DDBJ databases">
        <title>Nesidiocoris tenuis whole genome shotgun sequence.</title>
        <authorList>
            <person name="Shibata T."/>
            <person name="Shimoda M."/>
            <person name="Kobayashi T."/>
            <person name="Uehara T."/>
        </authorList>
    </citation>
    <scope>NUCLEOTIDE SEQUENCE [LARGE SCALE GENOMIC DNA]</scope>
    <source>
        <strain evidence="13 14">Japan</strain>
    </source>
</reference>
<dbReference type="Pfam" id="PF00665">
    <property type="entry name" value="rve"/>
    <property type="match status" value="1"/>
</dbReference>
<feature type="domain" description="Reverse transcriptase" evidence="11">
    <location>
        <begin position="577"/>
        <end position="755"/>
    </location>
</feature>
<dbReference type="InterPro" id="IPR000477">
    <property type="entry name" value="RT_dom"/>
</dbReference>
<dbReference type="EMBL" id="AP028910">
    <property type="protein sequence ID" value="BES91032.1"/>
    <property type="molecule type" value="Genomic_DNA"/>
</dbReference>
<evidence type="ECO:0000259" key="12">
    <source>
        <dbReference type="PROSITE" id="PS50994"/>
    </source>
</evidence>
<dbReference type="SUPFAM" id="SSF50630">
    <property type="entry name" value="Acid proteases"/>
    <property type="match status" value="1"/>
</dbReference>
<evidence type="ECO:0000256" key="3">
    <source>
        <dbReference type="ARBA" id="ARBA00022679"/>
    </source>
</evidence>
<feature type="compositionally biased region" description="Low complexity" evidence="10">
    <location>
        <begin position="254"/>
        <end position="266"/>
    </location>
</feature>
<keyword evidence="14" id="KW-1185">Reference proteome</keyword>
<dbReference type="InterPro" id="IPR001878">
    <property type="entry name" value="Znf_CCHC"/>
</dbReference>
<keyword evidence="7" id="KW-0378">Hydrolase</keyword>
<dbReference type="Proteomes" id="UP001307889">
    <property type="component" value="Chromosome 2"/>
</dbReference>
<proteinExistence type="predicted"/>
<dbReference type="InterPro" id="IPR012337">
    <property type="entry name" value="RNaseH-like_sf"/>
</dbReference>
<keyword evidence="7" id="KW-0255">Endonuclease</keyword>
<keyword evidence="6" id="KW-0064">Aspartyl protease</keyword>
<keyword evidence="2" id="KW-0645">Protease</keyword>
<evidence type="ECO:0000256" key="5">
    <source>
        <dbReference type="ARBA" id="ARBA00022722"/>
    </source>
</evidence>
<dbReference type="InterPro" id="IPR043128">
    <property type="entry name" value="Rev_trsase/Diguanyl_cyclase"/>
</dbReference>
<dbReference type="PANTHER" id="PTHR37984">
    <property type="entry name" value="PROTEIN CBG26694"/>
    <property type="match status" value="1"/>
</dbReference>
<gene>
    <name evidence="13" type="ORF">NTJ_03840</name>
</gene>
<dbReference type="InterPro" id="IPR041577">
    <property type="entry name" value="RT_RNaseH_2"/>
</dbReference>
<name>A0ABN7AFH6_9HEMI</name>
<keyword evidence="9" id="KW-0511">Multifunctional enzyme</keyword>
<evidence type="ECO:0000256" key="1">
    <source>
        <dbReference type="ARBA" id="ARBA00012493"/>
    </source>
</evidence>
<dbReference type="Gene3D" id="3.10.10.10">
    <property type="entry name" value="HIV Type 1 Reverse Transcriptase, subunit A, domain 1"/>
    <property type="match status" value="1"/>
</dbReference>
<keyword evidence="5" id="KW-0540">Nuclease</keyword>
<organism evidence="13 14">
    <name type="scientific">Nesidiocoris tenuis</name>
    <dbReference type="NCBI Taxonomy" id="355587"/>
    <lineage>
        <taxon>Eukaryota</taxon>
        <taxon>Metazoa</taxon>
        <taxon>Ecdysozoa</taxon>
        <taxon>Arthropoda</taxon>
        <taxon>Hexapoda</taxon>
        <taxon>Insecta</taxon>
        <taxon>Pterygota</taxon>
        <taxon>Neoptera</taxon>
        <taxon>Paraneoptera</taxon>
        <taxon>Hemiptera</taxon>
        <taxon>Heteroptera</taxon>
        <taxon>Panheteroptera</taxon>
        <taxon>Cimicomorpha</taxon>
        <taxon>Miridae</taxon>
        <taxon>Dicyphina</taxon>
        <taxon>Nesidiocoris</taxon>
    </lineage>
</organism>
<evidence type="ECO:0000313" key="13">
    <source>
        <dbReference type="EMBL" id="BES91032.1"/>
    </source>
</evidence>
<dbReference type="Gene3D" id="3.10.20.370">
    <property type="match status" value="1"/>
</dbReference>
<feature type="compositionally biased region" description="Low complexity" evidence="10">
    <location>
        <begin position="1390"/>
        <end position="1406"/>
    </location>
</feature>
<feature type="region of interest" description="Disordered" evidence="10">
    <location>
        <begin position="1374"/>
        <end position="1424"/>
    </location>
</feature>
<dbReference type="Gene3D" id="3.30.420.10">
    <property type="entry name" value="Ribonuclease H-like superfamily/Ribonuclease H"/>
    <property type="match status" value="1"/>
</dbReference>
<dbReference type="Pfam" id="PF00078">
    <property type="entry name" value="RVT_1"/>
    <property type="match status" value="1"/>
</dbReference>
<feature type="domain" description="Integrase catalytic" evidence="12">
    <location>
        <begin position="1114"/>
        <end position="1269"/>
    </location>
</feature>
<feature type="compositionally biased region" description="Polar residues" evidence="10">
    <location>
        <begin position="281"/>
        <end position="290"/>
    </location>
</feature>
<evidence type="ECO:0000256" key="9">
    <source>
        <dbReference type="ARBA" id="ARBA00023268"/>
    </source>
</evidence>
<dbReference type="InterPro" id="IPR050951">
    <property type="entry name" value="Retrovirus_Pol_polyprotein"/>
</dbReference>
<dbReference type="SUPFAM" id="SSF57756">
    <property type="entry name" value="Retrovirus zinc finger-like domains"/>
    <property type="match status" value="1"/>
</dbReference>
<keyword evidence="3" id="KW-0808">Transferase</keyword>
<dbReference type="SUPFAM" id="SSF53098">
    <property type="entry name" value="Ribonuclease H-like"/>
    <property type="match status" value="1"/>
</dbReference>
<feature type="region of interest" description="Disordered" evidence="10">
    <location>
        <begin position="243"/>
        <end position="290"/>
    </location>
</feature>
<dbReference type="PROSITE" id="PS50994">
    <property type="entry name" value="INTEGRASE"/>
    <property type="match status" value="1"/>
</dbReference>
<dbReference type="InterPro" id="IPR036397">
    <property type="entry name" value="RNaseH_sf"/>
</dbReference>
<evidence type="ECO:0000256" key="2">
    <source>
        <dbReference type="ARBA" id="ARBA00022670"/>
    </source>
</evidence>
<evidence type="ECO:0000256" key="10">
    <source>
        <dbReference type="SAM" id="MobiDB-lite"/>
    </source>
</evidence>
<dbReference type="Pfam" id="PF17919">
    <property type="entry name" value="RT_RNaseH_2"/>
    <property type="match status" value="1"/>
</dbReference>
<dbReference type="CDD" id="cd01647">
    <property type="entry name" value="RT_LTR"/>
    <property type="match status" value="1"/>
</dbReference>
<keyword evidence="8" id="KW-0238">DNA-binding</keyword>
<dbReference type="Pfam" id="PF17921">
    <property type="entry name" value="Integrase_H2C2"/>
    <property type="match status" value="1"/>
</dbReference>